<dbReference type="PANTHER" id="PTHR11439:SF496">
    <property type="entry name" value="RNA-DIRECTED DNA POLYMERASE"/>
    <property type="match status" value="1"/>
</dbReference>
<protein>
    <submittedName>
        <fullName evidence="1">Uncharacterized protein</fullName>
    </submittedName>
</protein>
<dbReference type="Proteomes" id="UP001289374">
    <property type="component" value="Unassembled WGS sequence"/>
</dbReference>
<dbReference type="EMBL" id="JACGWL010000013">
    <property type="protein sequence ID" value="KAK4389762.1"/>
    <property type="molecule type" value="Genomic_DNA"/>
</dbReference>
<evidence type="ECO:0000313" key="2">
    <source>
        <dbReference type="Proteomes" id="UP001289374"/>
    </source>
</evidence>
<reference evidence="1" key="2">
    <citation type="journal article" date="2024" name="Plant">
        <title>Genomic evolution and insights into agronomic trait innovations of Sesamum species.</title>
        <authorList>
            <person name="Miao H."/>
            <person name="Wang L."/>
            <person name="Qu L."/>
            <person name="Liu H."/>
            <person name="Sun Y."/>
            <person name="Le M."/>
            <person name="Wang Q."/>
            <person name="Wei S."/>
            <person name="Zheng Y."/>
            <person name="Lin W."/>
            <person name="Duan Y."/>
            <person name="Cao H."/>
            <person name="Xiong S."/>
            <person name="Wang X."/>
            <person name="Wei L."/>
            <person name="Li C."/>
            <person name="Ma Q."/>
            <person name="Ju M."/>
            <person name="Zhao R."/>
            <person name="Li G."/>
            <person name="Mu C."/>
            <person name="Tian Q."/>
            <person name="Mei H."/>
            <person name="Zhang T."/>
            <person name="Gao T."/>
            <person name="Zhang H."/>
        </authorList>
    </citation>
    <scope>NUCLEOTIDE SEQUENCE</scope>
    <source>
        <strain evidence="1">K16</strain>
    </source>
</reference>
<reference evidence="1" key="1">
    <citation type="submission" date="2020-06" db="EMBL/GenBank/DDBJ databases">
        <authorList>
            <person name="Li T."/>
            <person name="Hu X."/>
            <person name="Zhang T."/>
            <person name="Song X."/>
            <person name="Zhang H."/>
            <person name="Dai N."/>
            <person name="Sheng W."/>
            <person name="Hou X."/>
            <person name="Wei L."/>
        </authorList>
    </citation>
    <scope>NUCLEOTIDE SEQUENCE</scope>
    <source>
        <strain evidence="1">K16</strain>
        <tissue evidence="1">Leaf</tissue>
    </source>
</reference>
<sequence>MVIHSILHEGFGLEKVQDGTLQTRIPSARHGVELSKKQSPETDEELKRMLDVPYALVVGNIQCIAQCTRPEVSYALSVTSRYQVYAEEAHWTIVKTLRFVFKLNGGVVAWKSSKQDTRADSTTEAKYIVASKASKEAVWMKNNIQELGVVPSFAEPVVVFYMTMGL</sequence>
<evidence type="ECO:0000313" key="1">
    <source>
        <dbReference type="EMBL" id="KAK4389762.1"/>
    </source>
</evidence>
<keyword evidence="2" id="KW-1185">Reference proteome</keyword>
<dbReference type="PANTHER" id="PTHR11439">
    <property type="entry name" value="GAG-POL-RELATED RETROTRANSPOSON"/>
    <property type="match status" value="1"/>
</dbReference>
<name>A0AAE2BLH0_9LAMI</name>
<organism evidence="1 2">
    <name type="scientific">Sesamum angolense</name>
    <dbReference type="NCBI Taxonomy" id="2727404"/>
    <lineage>
        <taxon>Eukaryota</taxon>
        <taxon>Viridiplantae</taxon>
        <taxon>Streptophyta</taxon>
        <taxon>Embryophyta</taxon>
        <taxon>Tracheophyta</taxon>
        <taxon>Spermatophyta</taxon>
        <taxon>Magnoliopsida</taxon>
        <taxon>eudicotyledons</taxon>
        <taxon>Gunneridae</taxon>
        <taxon>Pentapetalae</taxon>
        <taxon>asterids</taxon>
        <taxon>lamiids</taxon>
        <taxon>Lamiales</taxon>
        <taxon>Pedaliaceae</taxon>
        <taxon>Sesamum</taxon>
    </lineage>
</organism>
<proteinExistence type="predicted"/>
<accession>A0AAE2BLH0</accession>
<dbReference type="AlphaFoldDB" id="A0AAE2BLH0"/>
<dbReference type="CDD" id="cd09272">
    <property type="entry name" value="RNase_HI_RT_Ty1"/>
    <property type="match status" value="1"/>
</dbReference>
<gene>
    <name evidence="1" type="ORF">Sango_2313200</name>
</gene>
<comment type="caution">
    <text evidence="1">The sequence shown here is derived from an EMBL/GenBank/DDBJ whole genome shotgun (WGS) entry which is preliminary data.</text>
</comment>